<reference evidence="2 3" key="1">
    <citation type="journal article" date="2019" name="Nat. Plants">
        <title>Genome sequencing of Musa balbisiana reveals subgenome evolution and function divergence in polyploid bananas.</title>
        <authorList>
            <person name="Yao X."/>
        </authorList>
    </citation>
    <scope>NUCLEOTIDE SEQUENCE [LARGE SCALE GENOMIC DNA]</scope>
    <source>
        <strain evidence="3">cv. DH-PKW</strain>
        <tissue evidence="2">Leaves</tissue>
    </source>
</reference>
<evidence type="ECO:0000256" key="1">
    <source>
        <dbReference type="SAM" id="MobiDB-lite"/>
    </source>
</evidence>
<keyword evidence="3" id="KW-1185">Reference proteome</keyword>
<dbReference type="Proteomes" id="UP000317650">
    <property type="component" value="Chromosome 7"/>
</dbReference>
<organism evidence="2 3">
    <name type="scientific">Musa balbisiana</name>
    <name type="common">Banana</name>
    <dbReference type="NCBI Taxonomy" id="52838"/>
    <lineage>
        <taxon>Eukaryota</taxon>
        <taxon>Viridiplantae</taxon>
        <taxon>Streptophyta</taxon>
        <taxon>Embryophyta</taxon>
        <taxon>Tracheophyta</taxon>
        <taxon>Spermatophyta</taxon>
        <taxon>Magnoliopsida</taxon>
        <taxon>Liliopsida</taxon>
        <taxon>Zingiberales</taxon>
        <taxon>Musaceae</taxon>
        <taxon>Musa</taxon>
    </lineage>
</organism>
<dbReference type="AlphaFoldDB" id="A0A4S8JF94"/>
<sequence length="315" mass="34842">MPQTLFPLYSKRSGVFKDPKGFIIGVKKLELRSDLGDGAYSNLGSRRNGHRRPRCASQNYVPYAGIIELRPVCGYHRTTSHTLGITEPRPASQNPVLYGIIEPRRPAAHGQNPSMRRWPHAGTQPRWRPCVGRSCTGGGRALAVAVHGQEPPQRLRVGNRQPRGGSGRAQARTIAGSRVQAATAHRRRPRIGSNSSAARTSDGGEGRLGFWHIYDFTLDDRSELHSNLGDGAYNNLGSRRVTEESTASHLGLPYLEERWHSSSLVGLNSYRPTSKHEEEMGSSRLGRMLNPLLCRLAWFRSKCQQEAHPPSSESG</sequence>
<proteinExistence type="predicted"/>
<comment type="caution">
    <text evidence="2">The sequence shown here is derived from an EMBL/GenBank/DDBJ whole genome shotgun (WGS) entry which is preliminary data.</text>
</comment>
<dbReference type="EMBL" id="PYDT01000005">
    <property type="protein sequence ID" value="THU60501.1"/>
    <property type="molecule type" value="Genomic_DNA"/>
</dbReference>
<evidence type="ECO:0000313" key="3">
    <source>
        <dbReference type="Proteomes" id="UP000317650"/>
    </source>
</evidence>
<accession>A0A4S8JF94</accession>
<protein>
    <submittedName>
        <fullName evidence="2">Uncharacterized protein</fullName>
    </submittedName>
</protein>
<gene>
    <name evidence="2" type="ORF">C4D60_Mb07t13440</name>
</gene>
<evidence type="ECO:0000313" key="2">
    <source>
        <dbReference type="EMBL" id="THU60501.1"/>
    </source>
</evidence>
<feature type="region of interest" description="Disordered" evidence="1">
    <location>
        <begin position="154"/>
        <end position="202"/>
    </location>
</feature>
<feature type="region of interest" description="Disordered" evidence="1">
    <location>
        <begin position="105"/>
        <end position="125"/>
    </location>
</feature>
<name>A0A4S8JF94_MUSBA</name>